<name>A0ABQ7PWT5_PLUXY</name>
<dbReference type="EMBL" id="JAHIBW010000027">
    <property type="protein sequence ID" value="KAG7296910.1"/>
    <property type="molecule type" value="Genomic_DNA"/>
</dbReference>
<keyword evidence="2" id="KW-1185">Reference proteome</keyword>
<evidence type="ECO:0000313" key="2">
    <source>
        <dbReference type="Proteomes" id="UP000823941"/>
    </source>
</evidence>
<dbReference type="Proteomes" id="UP000823941">
    <property type="component" value="Chromosome 27"/>
</dbReference>
<comment type="caution">
    <text evidence="1">The sequence shown here is derived from an EMBL/GenBank/DDBJ whole genome shotgun (WGS) entry which is preliminary data.</text>
</comment>
<protein>
    <submittedName>
        <fullName evidence="1">Uncharacterized protein</fullName>
    </submittedName>
</protein>
<organism evidence="1 2">
    <name type="scientific">Plutella xylostella</name>
    <name type="common">Diamondback moth</name>
    <name type="synonym">Plutella maculipennis</name>
    <dbReference type="NCBI Taxonomy" id="51655"/>
    <lineage>
        <taxon>Eukaryota</taxon>
        <taxon>Metazoa</taxon>
        <taxon>Ecdysozoa</taxon>
        <taxon>Arthropoda</taxon>
        <taxon>Hexapoda</taxon>
        <taxon>Insecta</taxon>
        <taxon>Pterygota</taxon>
        <taxon>Neoptera</taxon>
        <taxon>Endopterygota</taxon>
        <taxon>Lepidoptera</taxon>
        <taxon>Glossata</taxon>
        <taxon>Ditrysia</taxon>
        <taxon>Yponomeutoidea</taxon>
        <taxon>Plutellidae</taxon>
        <taxon>Plutella</taxon>
    </lineage>
</organism>
<evidence type="ECO:0000313" key="1">
    <source>
        <dbReference type="EMBL" id="KAG7296910.1"/>
    </source>
</evidence>
<sequence length="90" mass="9687">MARSLPVLHPEHSCLGSTLGTMEKPFARSPLWYRSCNARSPPDMQTYMSTHGAYSAGSAGACYPHALLDVQSSTGDVSPRTNYKGNSRAP</sequence>
<gene>
    <name evidence="1" type="ORF">JYU34_019789</name>
</gene>
<accession>A0ABQ7PWT5</accession>
<proteinExistence type="predicted"/>
<reference evidence="1 2" key="1">
    <citation type="submission" date="2021-06" db="EMBL/GenBank/DDBJ databases">
        <title>A haploid diamondback moth (Plutella xylostella L.) genome assembly resolves 31 chromosomes and identifies a diamide resistance mutation.</title>
        <authorList>
            <person name="Ward C.M."/>
            <person name="Perry K.D."/>
            <person name="Baker G."/>
            <person name="Powis K."/>
            <person name="Heckel D.G."/>
            <person name="Baxter S.W."/>
        </authorList>
    </citation>
    <scope>NUCLEOTIDE SEQUENCE [LARGE SCALE GENOMIC DNA]</scope>
    <source>
        <strain evidence="1 2">LV</strain>
        <tissue evidence="1">Single pupa</tissue>
    </source>
</reference>